<keyword evidence="4" id="KW-0732">Signal</keyword>
<dbReference type="SUPFAM" id="SSF54106">
    <property type="entry name" value="LysM domain"/>
    <property type="match status" value="2"/>
</dbReference>
<dbReference type="PROSITE" id="PS51904">
    <property type="entry name" value="GLYCOSYL_HYDROL_F25_2"/>
    <property type="match status" value="1"/>
</dbReference>
<dbReference type="EMBL" id="JQBK01000001">
    <property type="protein sequence ID" value="KRN88210.1"/>
    <property type="molecule type" value="Genomic_DNA"/>
</dbReference>
<feature type="domain" description="LysM" evidence="5">
    <location>
        <begin position="329"/>
        <end position="373"/>
    </location>
</feature>
<evidence type="ECO:0000256" key="2">
    <source>
        <dbReference type="ARBA" id="ARBA00022801"/>
    </source>
</evidence>
<dbReference type="InterPro" id="IPR002053">
    <property type="entry name" value="Glyco_hydro_25"/>
</dbReference>
<dbReference type="Gene3D" id="3.10.350.10">
    <property type="entry name" value="LysM domain"/>
    <property type="match status" value="2"/>
</dbReference>
<feature type="domain" description="LysM" evidence="5">
    <location>
        <begin position="387"/>
        <end position="431"/>
    </location>
</feature>
<organism evidence="6 7">
    <name type="scientific">Ligilactobacillus acidipiscis</name>
    <dbReference type="NCBI Taxonomy" id="89059"/>
    <lineage>
        <taxon>Bacteria</taxon>
        <taxon>Bacillati</taxon>
        <taxon>Bacillota</taxon>
        <taxon>Bacilli</taxon>
        <taxon>Lactobacillales</taxon>
        <taxon>Lactobacillaceae</taxon>
        <taxon>Ligilactobacillus</taxon>
    </lineage>
</organism>
<reference evidence="6 7" key="1">
    <citation type="journal article" date="2015" name="Genome Announc.">
        <title>Expanding the biotechnology potential of lactobacilli through comparative genomics of 213 strains and associated genera.</title>
        <authorList>
            <person name="Sun Z."/>
            <person name="Harris H.M."/>
            <person name="McCann A."/>
            <person name="Guo C."/>
            <person name="Argimon S."/>
            <person name="Zhang W."/>
            <person name="Yang X."/>
            <person name="Jeffery I.B."/>
            <person name="Cooney J.C."/>
            <person name="Kagawa T.F."/>
            <person name="Liu W."/>
            <person name="Song Y."/>
            <person name="Salvetti E."/>
            <person name="Wrobel A."/>
            <person name="Rasinkangas P."/>
            <person name="Parkhill J."/>
            <person name="Rea M.C."/>
            <person name="O'Sullivan O."/>
            <person name="Ritari J."/>
            <person name="Douillard F.P."/>
            <person name="Paul Ross R."/>
            <person name="Yang R."/>
            <person name="Briner A.E."/>
            <person name="Felis G.E."/>
            <person name="de Vos W.M."/>
            <person name="Barrangou R."/>
            <person name="Klaenhammer T.R."/>
            <person name="Caufield P.W."/>
            <person name="Cui Y."/>
            <person name="Zhang H."/>
            <person name="O'Toole P.W."/>
        </authorList>
    </citation>
    <scope>NUCLEOTIDE SEQUENCE [LARGE SCALE GENOMIC DNA]</scope>
    <source>
        <strain evidence="6 7">DSM 15353</strain>
    </source>
</reference>
<comment type="caution">
    <text evidence="6">The sequence shown here is derived from an EMBL/GenBank/DDBJ whole genome shotgun (WGS) entry which is preliminary data.</text>
</comment>
<dbReference type="OrthoDB" id="2327954at2"/>
<dbReference type="GO" id="GO:0003796">
    <property type="term" value="F:lysozyme activity"/>
    <property type="evidence" value="ECO:0007669"/>
    <property type="project" value="InterPro"/>
</dbReference>
<dbReference type="RefSeq" id="WP_010494382.1">
    <property type="nucleotide sequence ID" value="NZ_JQBK01000001.1"/>
</dbReference>
<dbReference type="PROSITE" id="PS51782">
    <property type="entry name" value="LYSM"/>
    <property type="match status" value="2"/>
</dbReference>
<dbReference type="GO" id="GO:0016998">
    <property type="term" value="P:cell wall macromolecule catabolic process"/>
    <property type="evidence" value="ECO:0007669"/>
    <property type="project" value="InterPro"/>
</dbReference>
<gene>
    <name evidence="6" type="ORF">IV43_GL000061</name>
</gene>
<dbReference type="PATRIC" id="fig|89059.3.peg.64"/>
<dbReference type="InterPro" id="IPR018392">
    <property type="entry name" value="LysM"/>
</dbReference>
<evidence type="ECO:0000256" key="3">
    <source>
        <dbReference type="ARBA" id="ARBA00023295"/>
    </source>
</evidence>
<dbReference type="Gene3D" id="3.20.20.80">
    <property type="entry name" value="Glycosidases"/>
    <property type="match status" value="1"/>
</dbReference>
<dbReference type="PANTHER" id="PTHR33734:SF22">
    <property type="entry name" value="MEMBRANE-BOUND LYTIC MUREIN TRANSGLYCOSYLASE D"/>
    <property type="match status" value="1"/>
</dbReference>
<protein>
    <submittedName>
        <fullName evidence="6">Phage lysin</fullName>
    </submittedName>
</protein>
<accession>A0A0R2KFN5</accession>
<dbReference type="GO" id="GO:0009253">
    <property type="term" value="P:peptidoglycan catabolic process"/>
    <property type="evidence" value="ECO:0007669"/>
    <property type="project" value="InterPro"/>
</dbReference>
<dbReference type="SUPFAM" id="SSF51445">
    <property type="entry name" value="(Trans)glycosidases"/>
    <property type="match status" value="1"/>
</dbReference>
<dbReference type="SMART" id="SM00641">
    <property type="entry name" value="Glyco_25"/>
    <property type="match status" value="1"/>
</dbReference>
<dbReference type="InterPro" id="IPR017853">
    <property type="entry name" value="GH"/>
</dbReference>
<dbReference type="AlphaFoldDB" id="A0A0R2KFN5"/>
<dbReference type="SMART" id="SM00257">
    <property type="entry name" value="LysM"/>
    <property type="match status" value="2"/>
</dbReference>
<evidence type="ECO:0000259" key="5">
    <source>
        <dbReference type="PROSITE" id="PS51782"/>
    </source>
</evidence>
<dbReference type="PANTHER" id="PTHR33734">
    <property type="entry name" value="LYSM DOMAIN-CONTAINING GPI-ANCHORED PROTEIN 2"/>
    <property type="match status" value="1"/>
</dbReference>
<dbReference type="Pfam" id="PF01476">
    <property type="entry name" value="LysM"/>
    <property type="match status" value="2"/>
</dbReference>
<feature type="signal peptide" evidence="4">
    <location>
        <begin position="1"/>
        <end position="27"/>
    </location>
</feature>
<keyword evidence="2" id="KW-0378">Hydrolase</keyword>
<dbReference type="Pfam" id="PF01183">
    <property type="entry name" value="Glyco_hydro_25"/>
    <property type="match status" value="1"/>
</dbReference>
<evidence type="ECO:0000256" key="1">
    <source>
        <dbReference type="ARBA" id="ARBA00010646"/>
    </source>
</evidence>
<proteinExistence type="inferred from homology"/>
<keyword evidence="3" id="KW-0326">Glycosidase</keyword>
<dbReference type="InterPro" id="IPR018077">
    <property type="entry name" value="Glyco_hydro_fam25_subgr"/>
</dbReference>
<dbReference type="InterPro" id="IPR036779">
    <property type="entry name" value="LysM_dom_sf"/>
</dbReference>
<comment type="similarity">
    <text evidence="1">Belongs to the glycosyl hydrolase 25 family.</text>
</comment>
<feature type="chain" id="PRO_5006419459" evidence="4">
    <location>
        <begin position="28"/>
        <end position="431"/>
    </location>
</feature>
<dbReference type="CDD" id="cd00118">
    <property type="entry name" value="LysM"/>
    <property type="match status" value="2"/>
</dbReference>
<evidence type="ECO:0000313" key="7">
    <source>
        <dbReference type="Proteomes" id="UP000051491"/>
    </source>
</evidence>
<evidence type="ECO:0000313" key="6">
    <source>
        <dbReference type="EMBL" id="KRN88210.1"/>
    </source>
</evidence>
<evidence type="ECO:0000256" key="4">
    <source>
        <dbReference type="SAM" id="SignalP"/>
    </source>
</evidence>
<dbReference type="Proteomes" id="UP000051491">
    <property type="component" value="Unassembled WGS sequence"/>
</dbReference>
<name>A0A0R2KFN5_9LACO</name>
<sequence>MNKKVLTGLVVATGLFLYGGATQNVQAATREQGVDLAKYQGYSAIFGKSDDKFAISQIGGYYNGSFVTQKTYNSQVKSTIAQGKRAHTYIYSQFSNNAQADQMLDYYLPQVQTPKGSIVALDVESGTPTQNSILYALNKIEKAGYKAVLYTSPTYARGKFSLNAIGNTYPLWLAEYPDYQVRTTPNYNYFPSANNVAIFQFTSTYRAGGLDGNVDLTGITQAGYKGYTNPSTGGKVAVPKTQTPAIKQGQKANKTPKSDIKTGYTVKVDYSAKKWSNGAYIPSWVKGKSYKVIQVSGKKVLLGGIMSWINRSNVEIALAGSQTQQATGSYYIVRSGDSLSSIAAKYGTSVAKLANLNGIRNPNYIYVGQRLKVTGGTSTARTSNAGRYRIVQSGDTLSRISYLTGYSINYLQNKNGISNPNFLQVGQKIYY</sequence>